<dbReference type="AlphaFoldDB" id="A0A426YJ73"/>
<proteinExistence type="predicted"/>
<dbReference type="EMBL" id="AMZH03012085">
    <property type="protein sequence ID" value="RRT51707.1"/>
    <property type="molecule type" value="Genomic_DNA"/>
</dbReference>
<evidence type="ECO:0000256" key="1">
    <source>
        <dbReference type="SAM" id="MobiDB-lite"/>
    </source>
</evidence>
<name>A0A426YJ73_ENSVE</name>
<evidence type="ECO:0000313" key="2">
    <source>
        <dbReference type="EMBL" id="RRT51707.1"/>
    </source>
</evidence>
<dbReference type="Proteomes" id="UP000287651">
    <property type="component" value="Unassembled WGS sequence"/>
</dbReference>
<sequence length="129" mass="13994">MGSRVRPMEQSSGQRSSSGREEMGCRSASLAMHCDIARLIAAKQRKNERKESNGYSISIYCVPTRSSDTLEHSRAKDAKVAATVSALTGRSMLISLVSSVVEADVAIVDGLESTTKSACDQKRWKLDVI</sequence>
<reference evidence="2 3" key="1">
    <citation type="journal article" date="2014" name="Agronomy (Basel)">
        <title>A Draft Genome Sequence for Ensete ventricosum, the Drought-Tolerant Tree Against Hunger.</title>
        <authorList>
            <person name="Harrison J."/>
            <person name="Moore K.A."/>
            <person name="Paszkiewicz K."/>
            <person name="Jones T."/>
            <person name="Grant M."/>
            <person name="Ambacheew D."/>
            <person name="Muzemil S."/>
            <person name="Studholme D.J."/>
        </authorList>
    </citation>
    <scope>NUCLEOTIDE SEQUENCE [LARGE SCALE GENOMIC DNA]</scope>
</reference>
<protein>
    <submittedName>
        <fullName evidence="2">Uncharacterized protein</fullName>
    </submittedName>
</protein>
<evidence type="ECO:0000313" key="3">
    <source>
        <dbReference type="Proteomes" id="UP000287651"/>
    </source>
</evidence>
<feature type="compositionally biased region" description="Low complexity" evidence="1">
    <location>
        <begin position="8"/>
        <end position="17"/>
    </location>
</feature>
<gene>
    <name evidence="2" type="ORF">B296_00027061</name>
</gene>
<organism evidence="2 3">
    <name type="scientific">Ensete ventricosum</name>
    <name type="common">Abyssinian banana</name>
    <name type="synonym">Musa ensete</name>
    <dbReference type="NCBI Taxonomy" id="4639"/>
    <lineage>
        <taxon>Eukaryota</taxon>
        <taxon>Viridiplantae</taxon>
        <taxon>Streptophyta</taxon>
        <taxon>Embryophyta</taxon>
        <taxon>Tracheophyta</taxon>
        <taxon>Spermatophyta</taxon>
        <taxon>Magnoliopsida</taxon>
        <taxon>Liliopsida</taxon>
        <taxon>Zingiberales</taxon>
        <taxon>Musaceae</taxon>
        <taxon>Ensete</taxon>
    </lineage>
</organism>
<comment type="caution">
    <text evidence="2">The sequence shown here is derived from an EMBL/GenBank/DDBJ whole genome shotgun (WGS) entry which is preliminary data.</text>
</comment>
<accession>A0A426YJ73</accession>
<feature type="region of interest" description="Disordered" evidence="1">
    <location>
        <begin position="1"/>
        <end position="26"/>
    </location>
</feature>